<evidence type="ECO:0000313" key="2">
    <source>
        <dbReference type="Proteomes" id="UP001652623"/>
    </source>
</evidence>
<protein>
    <submittedName>
        <fullName evidence="3">Uncharacterized protein LOC107405635</fullName>
    </submittedName>
</protein>
<accession>A0ABM3IFM7</accession>
<feature type="region of interest" description="Disordered" evidence="1">
    <location>
        <begin position="204"/>
        <end position="230"/>
    </location>
</feature>
<feature type="region of interest" description="Disordered" evidence="1">
    <location>
        <begin position="1196"/>
        <end position="1215"/>
    </location>
</feature>
<proteinExistence type="predicted"/>
<dbReference type="PANTHER" id="PTHR36892:SF1">
    <property type="entry name" value="OS05G0518200 PROTEIN"/>
    <property type="match status" value="1"/>
</dbReference>
<reference evidence="3" key="1">
    <citation type="submission" date="2025-08" db="UniProtKB">
        <authorList>
            <consortium name="RefSeq"/>
        </authorList>
    </citation>
    <scope>IDENTIFICATION</scope>
    <source>
        <tissue evidence="3">Seedling</tissue>
    </source>
</reference>
<dbReference type="GeneID" id="107405635"/>
<keyword evidence="2" id="KW-1185">Reference proteome</keyword>
<name>A0ABM3IFM7_ZIZJJ</name>
<gene>
    <name evidence="3" type="primary">LOC107405635</name>
</gene>
<dbReference type="PANTHER" id="PTHR36892">
    <property type="entry name" value="OS01G0201800 PROTEIN"/>
    <property type="match status" value="1"/>
</dbReference>
<dbReference type="Proteomes" id="UP001652623">
    <property type="component" value="Chromosome 4"/>
</dbReference>
<feature type="compositionally biased region" description="Polar residues" evidence="1">
    <location>
        <begin position="1205"/>
        <end position="1215"/>
    </location>
</feature>
<evidence type="ECO:0000313" key="3">
    <source>
        <dbReference type="RefSeq" id="XP_048327366.2"/>
    </source>
</evidence>
<feature type="region of interest" description="Disordered" evidence="1">
    <location>
        <begin position="163"/>
        <end position="190"/>
    </location>
</feature>
<dbReference type="RefSeq" id="XP_048327366.2">
    <property type="nucleotide sequence ID" value="XM_048471409.2"/>
</dbReference>
<feature type="compositionally biased region" description="Polar residues" evidence="1">
    <location>
        <begin position="1081"/>
        <end position="1096"/>
    </location>
</feature>
<feature type="compositionally biased region" description="Basic residues" evidence="1">
    <location>
        <begin position="213"/>
        <end position="226"/>
    </location>
</feature>
<sequence length="1283" mass="143348">MAVAFEGFSIREYAAKMRSVDVVKCWPFSEELLKKREAVEELLPPIAVAKYKWWSHELKLLRSDQTNIDDKESSRNEKLVVVVEGKQAGEKLEEKSEMVCPVCRVFVAATVNAVNAHIDDCLAQASKEERRQMKKAMKAKSKAPKKRSITEIFAVAPQIDTIEEDFSDGNEGSEEGANEKDEDEDANNDDELADDFNVLSVSTSSNAASQIMKNKKKTTKKKKKENKRAYEEINNRKLNSKKKKMKMMMKKKKRKNNVGSITKKGDTHIFKLQNPVNFAKKLTKRFAVDILKTAPVCENKHTLKCLSKHKMQKAVETSKLVKQSQEPVFPIRSILKNHAICGQNTNMQCDTQANSCCIQQSERHVRFSGKDDILSPRKKDFFPSEQSTDNSLSDAFATSSEKVQCTDKTVAAMEVNGSDDDVSIRMDYETQIHTVTGRKQPDISEDVDIPSSLRPHVTNQGKVKHFAKKTVAQSQGPIDDNNFQRYDQGCPIASHRSGFTGIPGFLSELEGPCINTQVGSNISRTFNSRGKLANHVLDPSHRVSEIASIVNTRAFPEPSSCFTLNENANCQRLQLQSQSAVEKINGQTLQYQPFRCPSPNDQSFQYQPFRCPSPMDLMGGISPFPEWKHNTFSWREKCMDQDFFGLPLNSQGELIQSSSRGKGAVNQLRETNTVAGSPSSFPACGISQHRSTRDYLSLNNKHFVVRELPIMVRELPNDHLNLFPVQNYVHENPTLHIPARLGVTYLESTGRADNHQLDYERGSDRTFQPVGSDLNLMNMSFSGSRQYDLMEKQKPNGTLHPKETSSKMVSNTSQPTMRLMGKDVAIGKSSKEMQGYEDEKVWTDKEMITEHCQSNTSLDNSSLNRTFQHEWFPQTVSGKSKESIAPCLELSSGQAPQSNILMTSPGTSFPHPYLNWQTNASFPSSSLASTASPSSNLLPFTQIPTSHTMLNQASNLQELFISGAESIRLGSQLPVLATPQDTCEHVHWRPSELPYKQNLPHFTKPGFDFPFVDPDSRVNAQSSWFQSCTKSLPSWLLHATQQGNTPIISSQSFSSVGSKHHQHISSGTNILNNPSVYHQAEGSYSHNSVPSHSQGKSALGPSPIVLPPLVPVIPGAKQASSINVAYRNRMKVKDRLKSKALGVKDLYPCKKSKKRQAHKALDSIKSSRILDQEANLSARSGSIIENLSNEMQYNWRAHDPDSNRSRGSINGIITSDNESPKVDYMARSGPIKLSAGAKHILKPNQNMDQDNSRPIHSTIPFASVTNGSRAPEYQNKATKIYRF</sequence>
<evidence type="ECO:0000256" key="1">
    <source>
        <dbReference type="SAM" id="MobiDB-lite"/>
    </source>
</evidence>
<organism evidence="2 3">
    <name type="scientific">Ziziphus jujuba</name>
    <name type="common">Chinese jujube</name>
    <name type="synonym">Ziziphus sativa</name>
    <dbReference type="NCBI Taxonomy" id="326968"/>
    <lineage>
        <taxon>Eukaryota</taxon>
        <taxon>Viridiplantae</taxon>
        <taxon>Streptophyta</taxon>
        <taxon>Embryophyta</taxon>
        <taxon>Tracheophyta</taxon>
        <taxon>Spermatophyta</taxon>
        <taxon>Magnoliopsida</taxon>
        <taxon>eudicotyledons</taxon>
        <taxon>Gunneridae</taxon>
        <taxon>Pentapetalae</taxon>
        <taxon>rosids</taxon>
        <taxon>fabids</taxon>
        <taxon>Rosales</taxon>
        <taxon>Rhamnaceae</taxon>
        <taxon>Paliureae</taxon>
        <taxon>Ziziphus</taxon>
    </lineage>
</organism>
<feature type="region of interest" description="Disordered" evidence="1">
    <location>
        <begin position="1081"/>
        <end position="1100"/>
    </location>
</feature>